<dbReference type="GO" id="GO:0003677">
    <property type="term" value="F:DNA binding"/>
    <property type="evidence" value="ECO:0007669"/>
    <property type="project" value="InterPro"/>
</dbReference>
<dbReference type="PROSITE" id="PS51360">
    <property type="entry name" value="PLUS3"/>
    <property type="match status" value="1"/>
</dbReference>
<dbReference type="PANTHER" id="PTHR46851:SF23">
    <property type="entry name" value="SWIB_MDM2 DOMAIN-CONTAINING PROTEIN"/>
    <property type="match status" value="1"/>
</dbReference>
<evidence type="ECO:0000256" key="3">
    <source>
        <dbReference type="ARBA" id="ARBA00022833"/>
    </source>
</evidence>
<organism evidence="7 8">
    <name type="scientific">Cucurbita argyrosperma subsp. sororia</name>
    <dbReference type="NCBI Taxonomy" id="37648"/>
    <lineage>
        <taxon>Eukaryota</taxon>
        <taxon>Viridiplantae</taxon>
        <taxon>Streptophyta</taxon>
        <taxon>Embryophyta</taxon>
        <taxon>Tracheophyta</taxon>
        <taxon>Spermatophyta</taxon>
        <taxon>Magnoliopsida</taxon>
        <taxon>eudicotyledons</taxon>
        <taxon>Gunneridae</taxon>
        <taxon>Pentapetalae</taxon>
        <taxon>rosids</taxon>
        <taxon>fabids</taxon>
        <taxon>Cucurbitales</taxon>
        <taxon>Cucurbitaceae</taxon>
        <taxon>Cucurbiteae</taxon>
        <taxon>Cucurbita</taxon>
    </lineage>
</organism>
<sequence length="513" mass="59587">MVKKKCTRKEEIGEDFCFICKDGGLLRFCDFKDCLKAYHPECVGREDSSVESEDRWTCDWHSCFLCHKTSKFRCVCCPQAVCGRCIFNAEFVRVRGWRGFCNHCLQLTLLIEDGKDVDIDGTKVDFNDRETYEFLFKEYWELMKKKQGLTAELVQMASNLLKKGRNFRNEIEESEEDTDEYEVSSDYEELVDTEEGHNLVRKCKRSKEKLCTTRKKMKSSDQKFIGWGSKPVIEFLSTIGKDTRKKLSQHDVTSIITTYCKENKLFHPLKKKKIICDAKLQAVFGRKSMNVNTVHKHLTAHFAENMEQSSDDESTSSIEEKDDNSSMACKKPRKLISDRKPAELELSDVSHTCSAAIISANIKLVYLKRSLVERLLENPECFEGKMIGSFIRVKSDPNDYSQKNSYQLLQVTGIVIDSSNTGKQEILLQVTYRLDYIPIYNLSDDDFCEEECEDLRQRMKNGLLKNPTVMELFEKAKSLHEDITKHWITEELARLQTCIDHANEKGWRREYPI</sequence>
<dbReference type="InterPro" id="IPR058668">
    <property type="entry name" value="NERD_dom"/>
</dbReference>
<evidence type="ECO:0000259" key="5">
    <source>
        <dbReference type="PROSITE" id="PS51360"/>
    </source>
</evidence>
<evidence type="ECO:0008006" key="9">
    <source>
        <dbReference type="Google" id="ProtNLM"/>
    </source>
</evidence>
<dbReference type="AlphaFoldDB" id="A0AAV6NME7"/>
<dbReference type="InterPro" id="IPR003121">
    <property type="entry name" value="SWIB_MDM2_domain"/>
</dbReference>
<evidence type="ECO:0000256" key="4">
    <source>
        <dbReference type="SAM" id="MobiDB-lite"/>
    </source>
</evidence>
<feature type="domain" description="Plus3" evidence="5">
    <location>
        <begin position="356"/>
        <end position="484"/>
    </location>
</feature>
<gene>
    <name evidence="7" type="ORF">SDJN03_05946</name>
</gene>
<dbReference type="InterPro" id="IPR001965">
    <property type="entry name" value="Znf_PHD"/>
</dbReference>
<evidence type="ECO:0000313" key="7">
    <source>
        <dbReference type="EMBL" id="KAG6600713.1"/>
    </source>
</evidence>
<dbReference type="CDD" id="cd15568">
    <property type="entry name" value="PHD5_NSD"/>
    <property type="match status" value="1"/>
</dbReference>
<evidence type="ECO:0000259" key="6">
    <source>
        <dbReference type="PROSITE" id="PS51925"/>
    </source>
</evidence>
<keyword evidence="8" id="KW-1185">Reference proteome</keyword>
<keyword evidence="1" id="KW-0479">Metal-binding</keyword>
<accession>A0AAV6NME7</accession>
<dbReference type="Proteomes" id="UP000685013">
    <property type="component" value="Chromosome 4"/>
</dbReference>
<comment type="caution">
    <text evidence="7">The sequence shown here is derived from an EMBL/GenBank/DDBJ whole genome shotgun (WGS) entry which is preliminary data.</text>
</comment>
<keyword evidence="3" id="KW-0862">Zinc</keyword>
<dbReference type="SMART" id="SM00719">
    <property type="entry name" value="Plus3"/>
    <property type="match status" value="1"/>
</dbReference>
<feature type="region of interest" description="Disordered" evidence="4">
    <location>
        <begin position="304"/>
        <end position="333"/>
    </location>
</feature>
<dbReference type="PANTHER" id="PTHR46851">
    <property type="entry name" value="OS01G0884500 PROTEIN"/>
    <property type="match status" value="1"/>
</dbReference>
<dbReference type="Pfam" id="PF22908">
    <property type="entry name" value="PHD_NSD"/>
    <property type="match status" value="1"/>
</dbReference>
<name>A0AAV6NME7_9ROSI</name>
<dbReference type="InterPro" id="IPR004343">
    <property type="entry name" value="Plus-3_dom"/>
</dbReference>
<evidence type="ECO:0000313" key="8">
    <source>
        <dbReference type="Proteomes" id="UP000685013"/>
    </source>
</evidence>
<evidence type="ECO:0000256" key="2">
    <source>
        <dbReference type="ARBA" id="ARBA00022771"/>
    </source>
</evidence>
<evidence type="ECO:0000256" key="1">
    <source>
        <dbReference type="ARBA" id="ARBA00022723"/>
    </source>
</evidence>
<feature type="domain" description="DM2" evidence="6">
    <location>
        <begin position="224"/>
        <end position="304"/>
    </location>
</feature>
<dbReference type="PROSITE" id="PS51925">
    <property type="entry name" value="SWIB_MDM2"/>
    <property type="match status" value="1"/>
</dbReference>
<protein>
    <recommendedName>
        <fullName evidence="9">Zinc finger CCCH domain-containing protein 44-like</fullName>
    </recommendedName>
</protein>
<dbReference type="EMBL" id="JAGKQH010000004">
    <property type="protein sequence ID" value="KAG6600713.1"/>
    <property type="molecule type" value="Genomic_DNA"/>
</dbReference>
<keyword evidence="2" id="KW-0863">Zinc-finger</keyword>
<dbReference type="Pfam" id="PF02201">
    <property type="entry name" value="SWIB"/>
    <property type="match status" value="1"/>
</dbReference>
<proteinExistence type="predicted"/>
<feature type="non-terminal residue" evidence="7">
    <location>
        <position position="1"/>
    </location>
</feature>
<reference evidence="7 8" key="1">
    <citation type="journal article" date="2021" name="Hortic Res">
        <title>The domestication of Cucurbita argyrosperma as revealed by the genome of its wild relative.</title>
        <authorList>
            <person name="Barrera-Redondo J."/>
            <person name="Sanchez-de la Vega G."/>
            <person name="Aguirre-Liguori J.A."/>
            <person name="Castellanos-Morales G."/>
            <person name="Gutierrez-Guerrero Y.T."/>
            <person name="Aguirre-Dugua X."/>
            <person name="Aguirre-Planter E."/>
            <person name="Tenaillon M.I."/>
            <person name="Lira-Saade R."/>
            <person name="Eguiarte L.E."/>
        </authorList>
    </citation>
    <scope>NUCLEOTIDE SEQUENCE [LARGE SCALE GENOMIC DNA]</scope>
    <source>
        <strain evidence="7">JBR-2021</strain>
    </source>
</reference>
<dbReference type="Pfam" id="PF03126">
    <property type="entry name" value="Plus-3"/>
    <property type="match status" value="1"/>
</dbReference>
<dbReference type="GO" id="GO:0008270">
    <property type="term" value="F:zinc ion binding"/>
    <property type="evidence" value="ECO:0007669"/>
    <property type="project" value="UniProtKB-KW"/>
</dbReference>
<dbReference type="InterPro" id="IPR045894">
    <property type="entry name" value="At5g08430-like"/>
</dbReference>
<dbReference type="SMART" id="SM00249">
    <property type="entry name" value="PHD"/>
    <property type="match status" value="1"/>
</dbReference>
<dbReference type="CDD" id="cd10567">
    <property type="entry name" value="SWIB-MDM2_like"/>
    <property type="match status" value="1"/>
</dbReference>
<dbReference type="InterPro" id="IPR055198">
    <property type="entry name" value="NSD_PHD"/>
</dbReference>
<dbReference type="Pfam" id="PF25980">
    <property type="entry name" value="NERD_plant"/>
    <property type="match status" value="1"/>
</dbReference>